<name>A0A7J7LVT2_9MAGN</name>
<evidence type="ECO:0000313" key="2">
    <source>
        <dbReference type="Proteomes" id="UP000541444"/>
    </source>
</evidence>
<dbReference type="EMBL" id="JACGCM010001965">
    <property type="protein sequence ID" value="KAF6146746.1"/>
    <property type="molecule type" value="Genomic_DNA"/>
</dbReference>
<keyword evidence="2" id="KW-1185">Reference proteome</keyword>
<gene>
    <name evidence="1" type="ORF">GIB67_009032</name>
</gene>
<evidence type="ECO:0000313" key="1">
    <source>
        <dbReference type="EMBL" id="KAF6146746.1"/>
    </source>
</evidence>
<dbReference type="Proteomes" id="UP000541444">
    <property type="component" value="Unassembled WGS sequence"/>
</dbReference>
<accession>A0A7J7LVT2</accession>
<sequence>MGEDGKGTTYWYIIFLFVYLHKVTSIRCIDSFHLLISRYDGDSTIGHRLYKEITKVEFMGMKGIGRLIEPTNSYQWETLATNLEEFQQTYATYGDPECIIITEVESIKQIGLQIDPD</sequence>
<proteinExistence type="predicted"/>
<dbReference type="AlphaFoldDB" id="A0A7J7LVT2"/>
<dbReference type="OrthoDB" id="303107at2759"/>
<reference evidence="1 2" key="1">
    <citation type="journal article" date="2020" name="IScience">
        <title>Genome Sequencing of the Endangered Kingdonia uniflora (Circaeasteraceae, Ranunculales) Reveals Potential Mechanisms of Evolutionary Specialization.</title>
        <authorList>
            <person name="Sun Y."/>
            <person name="Deng T."/>
            <person name="Zhang A."/>
            <person name="Moore M.J."/>
            <person name="Landis J.B."/>
            <person name="Lin N."/>
            <person name="Zhang H."/>
            <person name="Zhang X."/>
            <person name="Huang J."/>
            <person name="Zhang X."/>
            <person name="Sun H."/>
            <person name="Wang H."/>
        </authorList>
    </citation>
    <scope>NUCLEOTIDE SEQUENCE [LARGE SCALE GENOMIC DNA]</scope>
    <source>
        <strain evidence="1">TB1705</strain>
        <tissue evidence="1">Leaf</tissue>
    </source>
</reference>
<organism evidence="1 2">
    <name type="scientific">Kingdonia uniflora</name>
    <dbReference type="NCBI Taxonomy" id="39325"/>
    <lineage>
        <taxon>Eukaryota</taxon>
        <taxon>Viridiplantae</taxon>
        <taxon>Streptophyta</taxon>
        <taxon>Embryophyta</taxon>
        <taxon>Tracheophyta</taxon>
        <taxon>Spermatophyta</taxon>
        <taxon>Magnoliopsida</taxon>
        <taxon>Ranunculales</taxon>
        <taxon>Circaeasteraceae</taxon>
        <taxon>Kingdonia</taxon>
    </lineage>
</organism>
<protein>
    <submittedName>
        <fullName evidence="1">Uncharacterized protein</fullName>
    </submittedName>
</protein>
<comment type="caution">
    <text evidence="1">The sequence shown here is derived from an EMBL/GenBank/DDBJ whole genome shotgun (WGS) entry which is preliminary data.</text>
</comment>